<dbReference type="Proteomes" id="UP000822476">
    <property type="component" value="Unassembled WGS sequence"/>
</dbReference>
<accession>A0A8S9YGS8</accession>
<gene>
    <name evidence="1" type="ORF">EG68_12109</name>
</gene>
<dbReference type="OrthoDB" id="6322202at2759"/>
<organism evidence="1 2">
    <name type="scientific">Paragonimus skrjabini miyazakii</name>
    <dbReference type="NCBI Taxonomy" id="59628"/>
    <lineage>
        <taxon>Eukaryota</taxon>
        <taxon>Metazoa</taxon>
        <taxon>Spiralia</taxon>
        <taxon>Lophotrochozoa</taxon>
        <taxon>Platyhelminthes</taxon>
        <taxon>Trematoda</taxon>
        <taxon>Digenea</taxon>
        <taxon>Plagiorchiida</taxon>
        <taxon>Troglotremata</taxon>
        <taxon>Troglotrematidae</taxon>
        <taxon>Paragonimus</taxon>
    </lineage>
</organism>
<dbReference type="EMBL" id="JTDE01010452">
    <property type="protein sequence ID" value="KAF7234308.1"/>
    <property type="molecule type" value="Genomic_DNA"/>
</dbReference>
<dbReference type="AlphaFoldDB" id="A0A8S9YGS8"/>
<dbReference type="Gene3D" id="2.40.70.10">
    <property type="entry name" value="Acid Proteases"/>
    <property type="match status" value="1"/>
</dbReference>
<protein>
    <submittedName>
        <fullName evidence="1">Uncharacterized protein</fullName>
    </submittedName>
</protein>
<evidence type="ECO:0000313" key="2">
    <source>
        <dbReference type="Proteomes" id="UP000822476"/>
    </source>
</evidence>
<keyword evidence="2" id="KW-1185">Reference proteome</keyword>
<name>A0A8S9YGS8_9TREM</name>
<sequence>MVIGRELRPPVDLTLPLTAVDLLVASEDVTSLLHDLRLAHQLARNVLSGCQQHQREYCDRRAHGEPLQPGASVYFHSPVPPASISSRFHKELSGPCIVEQVLLDKTCRIRDPGNPDMHSFSVHFNKLKPATQGMPTLPSSNRVVTSTEPPEAAVNVEIAAEGAASTEVPHADIEDSVFLMDGDGVGFHRCDDSRKLKAANGTILRSLGVTRVPVVIDGVPVFHDFVAPEEIPWEAIIGCDFLKQFSFTVDFDRQLFRCGNCELPLTVETPNETKWDIGLIDVSPEDLNYQIGSLLSASKQATTSSNHSQFHSIISKCAAAFAWKGTTFGRSKLLDHRIHTGSTLPIRQHSRRVPV</sequence>
<dbReference type="InterPro" id="IPR021109">
    <property type="entry name" value="Peptidase_aspartic_dom_sf"/>
</dbReference>
<evidence type="ECO:0000313" key="1">
    <source>
        <dbReference type="EMBL" id="KAF7234308.1"/>
    </source>
</evidence>
<proteinExistence type="predicted"/>
<comment type="caution">
    <text evidence="1">The sequence shown here is derived from an EMBL/GenBank/DDBJ whole genome shotgun (WGS) entry which is preliminary data.</text>
</comment>
<reference evidence="1" key="1">
    <citation type="submission" date="2019-07" db="EMBL/GenBank/DDBJ databases">
        <title>Annotation for the trematode Paragonimus miyazaki's.</title>
        <authorList>
            <person name="Choi Y.-J."/>
        </authorList>
    </citation>
    <scope>NUCLEOTIDE SEQUENCE</scope>
    <source>
        <strain evidence="1">Japan</strain>
    </source>
</reference>